<feature type="region of interest" description="Disordered" evidence="13">
    <location>
        <begin position="1"/>
        <end position="80"/>
    </location>
</feature>
<evidence type="ECO:0000256" key="6">
    <source>
        <dbReference type="ARBA" id="ARBA00022763"/>
    </source>
</evidence>
<keyword evidence="6" id="KW-0227">DNA damage</keyword>
<feature type="domain" description="RecF/RecN/SMC N-terminal" evidence="14">
    <location>
        <begin position="109"/>
        <end position="1113"/>
    </location>
</feature>
<evidence type="ECO:0000256" key="1">
    <source>
        <dbReference type="ARBA" id="ARBA00004123"/>
    </source>
</evidence>
<feature type="coiled-coil region" evidence="12">
    <location>
        <begin position="733"/>
        <end position="831"/>
    </location>
</feature>
<dbReference type="InterPro" id="IPR027417">
    <property type="entry name" value="P-loop_NTPase"/>
</dbReference>
<dbReference type="SUPFAM" id="SSF52540">
    <property type="entry name" value="P-loop containing nucleoside triphosphate hydrolases"/>
    <property type="match status" value="1"/>
</dbReference>
<evidence type="ECO:0000259" key="14">
    <source>
        <dbReference type="Pfam" id="PF02463"/>
    </source>
</evidence>
<keyword evidence="11" id="KW-0539">Nucleus</keyword>
<dbReference type="PANTHER" id="PTHR19306">
    <property type="entry name" value="STRUCTURAL MAINTENANCE OF CHROMOSOMES 5,6 SMC5, SMC6"/>
    <property type="match status" value="1"/>
</dbReference>
<evidence type="ECO:0000256" key="13">
    <source>
        <dbReference type="SAM" id="MobiDB-lite"/>
    </source>
</evidence>
<dbReference type="GO" id="GO:0000724">
    <property type="term" value="P:double-strand break repair via homologous recombination"/>
    <property type="evidence" value="ECO:0007669"/>
    <property type="project" value="TreeGrafter"/>
</dbReference>
<reference evidence="15" key="1">
    <citation type="submission" date="2018-04" db="EMBL/GenBank/DDBJ databases">
        <title>Whole genome sequencing of Hypsizygus marmoreus.</title>
        <authorList>
            <person name="Choi I.-G."/>
            <person name="Min B."/>
            <person name="Kim J.-G."/>
            <person name="Kim S."/>
            <person name="Oh Y.-L."/>
            <person name="Kong W.-S."/>
            <person name="Park H."/>
            <person name="Jeong J."/>
            <person name="Song E.-S."/>
        </authorList>
    </citation>
    <scope>NUCLEOTIDE SEQUENCE [LARGE SCALE GENOMIC DNA]</scope>
    <source>
        <strain evidence="15">51987-8</strain>
    </source>
</reference>
<feature type="compositionally biased region" description="Basic residues" evidence="13">
    <location>
        <begin position="41"/>
        <end position="55"/>
    </location>
</feature>
<sequence length="1138" mass="128836">MAKRPSDLSSDDEVESGNVTPPKRARTADSDEEQEEAPRVKTQRGKTKGKGKNKARRNDDESDEDEGEVELDGDKVNDEQFEEEYRQKIMADLEEKRKVHGGIAEHGIIESIEMHSFMCHKYLTFEFGPQINFIIGHNGSGKSAVLSAITVALGGKSNSTGRGNGLKSFIKEGCSVAEVTITLKNQGEEAYKPKEYGKSIIITRRFTKEGSSTWKIMNRHKKVISNKKDELSAICDHMNIQVDNPMNVLTQDAARQFLSASVPADKYKFFLRGTQLSQLSDEYDTCLDNIKSTFKVLAQKKEALPDLRAVFRDATVRYEEAAKAREQKQKADELKKELAWAHVRGKEEEMTAKIQEAAKAAKRLPRIQASVNEATAAVDAATEELTQHEAELEALGDIEDLNQQKETIQAQIRSNKSTLSDFMADTKRMEQSVNSTTKQIIDLEAQIQAENIRMEAHSQAKHEETQRKLEEARTVLHNAEAELESTQGQMRDQQNKCDALKQEGMNAEQELKRIQGEILNCQGLIERSKETQKESLAPYGKNIRQVLERIKNTRWHGDAPLGPLGMHVKAKDPATWGELLRNQLSSYLTAFAVTDAKDRSSLKQILDQTGNHHTMIIIYEKDLFDYSRGEPPESYLTVLRALEISDPYVLRIMINQARIERQVLALTRKEGENILRSMRGGSAWTKDQFRVQVFPEGGSSSTPLNFRSGDGGTNLLLTGRDAASEIRHHQADLKVHEQAYAIKKQEVDHLKSQFAAGRRNQDNLKTQLSRASDACRRAKTALTNLQQELNDEMPTGVASYQAAKEEAEEEKENLLAQFRDVMRQKKEVDDKQKVLLTQLGELKARIDDFTGRRGAISTKAEDAAEKRLKAQRSKAHYEEKLANETGQVKQLEAVADILQEEFTNWTAKAAEYCERVPNPRKAEDVKRHLDSVQHALQEREKRHGATVEEMTIEVNKARAKLENAERDLKQMSVLNKTLKASLVVRLQRWQEFRRHIALRCKLVFGYHLSHRGYYGKVLFNHEHGTLVLKVQTDDQVGTQSKEKDPRSLSGGEKSFSTICLLLSLWESIGCPLRCLDEFDVFMDAVNRRISMKMMIDTANSSDKKQYILITPQDMGNVQLGKTVKVNRMPDPQRATQSH</sequence>
<keyword evidence="7" id="KW-0067">ATP-binding</keyword>
<dbReference type="InParanoid" id="A0A369J3I9"/>
<dbReference type="Proteomes" id="UP000076154">
    <property type="component" value="Unassembled WGS sequence"/>
</dbReference>
<evidence type="ECO:0000256" key="10">
    <source>
        <dbReference type="ARBA" id="ARBA00023204"/>
    </source>
</evidence>
<dbReference type="FunCoup" id="A0A369J3I9">
    <property type="interactions" value="520"/>
</dbReference>
<dbReference type="AlphaFoldDB" id="A0A369J3I9"/>
<evidence type="ECO:0000256" key="11">
    <source>
        <dbReference type="ARBA" id="ARBA00023242"/>
    </source>
</evidence>
<evidence type="ECO:0000256" key="7">
    <source>
        <dbReference type="ARBA" id="ARBA00022840"/>
    </source>
</evidence>
<feature type="compositionally biased region" description="Acidic residues" evidence="13">
    <location>
        <begin position="60"/>
        <end position="71"/>
    </location>
</feature>
<comment type="subcellular location">
    <subcellularLocation>
        <location evidence="2">Chromosome</location>
    </subcellularLocation>
    <subcellularLocation>
        <location evidence="1">Nucleus</location>
    </subcellularLocation>
</comment>
<dbReference type="PANTHER" id="PTHR19306:SF6">
    <property type="entry name" value="STRUCTURAL MAINTENANCE OF CHROMOSOMES PROTEIN 6"/>
    <property type="match status" value="1"/>
</dbReference>
<evidence type="ECO:0000256" key="5">
    <source>
        <dbReference type="ARBA" id="ARBA00022741"/>
    </source>
</evidence>
<accession>A0A369J3I9</accession>
<dbReference type="Gene3D" id="3.40.50.300">
    <property type="entry name" value="P-loop containing nucleotide triphosphate hydrolases"/>
    <property type="match status" value="2"/>
</dbReference>
<keyword evidence="9" id="KW-0233">DNA recombination</keyword>
<gene>
    <name evidence="15" type="primary">smc6_1</name>
    <name evidence="15" type="ORF">Hypma_004704</name>
</gene>
<dbReference type="STRING" id="39966.A0A369J3I9"/>
<feature type="coiled-coil region" evidence="12">
    <location>
        <begin position="371"/>
        <end position="517"/>
    </location>
</feature>
<keyword evidence="10" id="KW-0234">DNA repair</keyword>
<keyword evidence="16" id="KW-1185">Reference proteome</keyword>
<organism evidence="15 16">
    <name type="scientific">Hypsizygus marmoreus</name>
    <name type="common">White beech mushroom</name>
    <name type="synonym">Agaricus marmoreus</name>
    <dbReference type="NCBI Taxonomy" id="39966"/>
    <lineage>
        <taxon>Eukaryota</taxon>
        <taxon>Fungi</taxon>
        <taxon>Dikarya</taxon>
        <taxon>Basidiomycota</taxon>
        <taxon>Agaricomycotina</taxon>
        <taxon>Agaricomycetes</taxon>
        <taxon>Agaricomycetidae</taxon>
        <taxon>Agaricales</taxon>
        <taxon>Tricholomatineae</taxon>
        <taxon>Lyophyllaceae</taxon>
        <taxon>Hypsizygus</taxon>
    </lineage>
</organism>
<dbReference type="InterPro" id="IPR003395">
    <property type="entry name" value="RecF/RecN/SMC_N"/>
</dbReference>
<dbReference type="EMBL" id="LUEZ02000184">
    <property type="protein sequence ID" value="RDB15207.1"/>
    <property type="molecule type" value="Genomic_DNA"/>
</dbReference>
<name>A0A369J3I9_HYPMA</name>
<evidence type="ECO:0000256" key="2">
    <source>
        <dbReference type="ARBA" id="ARBA00004286"/>
    </source>
</evidence>
<dbReference type="GO" id="GO:0005524">
    <property type="term" value="F:ATP binding"/>
    <property type="evidence" value="ECO:0007669"/>
    <property type="project" value="UniProtKB-KW"/>
</dbReference>
<evidence type="ECO:0000313" key="15">
    <source>
        <dbReference type="EMBL" id="RDB15207.1"/>
    </source>
</evidence>
<evidence type="ECO:0000256" key="4">
    <source>
        <dbReference type="ARBA" id="ARBA00022454"/>
    </source>
</evidence>
<evidence type="ECO:0000256" key="9">
    <source>
        <dbReference type="ARBA" id="ARBA00023172"/>
    </source>
</evidence>
<proteinExistence type="inferred from homology"/>
<dbReference type="GO" id="GO:0005634">
    <property type="term" value="C:nucleus"/>
    <property type="evidence" value="ECO:0007669"/>
    <property type="project" value="UniProtKB-SubCell"/>
</dbReference>
<comment type="similarity">
    <text evidence="3">Belongs to the SMC family. SMC6 subfamily.</text>
</comment>
<evidence type="ECO:0000256" key="3">
    <source>
        <dbReference type="ARBA" id="ARBA00006793"/>
    </source>
</evidence>
<dbReference type="GO" id="GO:0030915">
    <property type="term" value="C:Smc5-Smc6 complex"/>
    <property type="evidence" value="ECO:0007669"/>
    <property type="project" value="TreeGrafter"/>
</dbReference>
<feature type="coiled-coil region" evidence="12">
    <location>
        <begin position="860"/>
        <end position="981"/>
    </location>
</feature>
<dbReference type="GO" id="GO:0003697">
    <property type="term" value="F:single-stranded DNA binding"/>
    <property type="evidence" value="ECO:0007669"/>
    <property type="project" value="TreeGrafter"/>
</dbReference>
<dbReference type="GO" id="GO:0035861">
    <property type="term" value="C:site of double-strand break"/>
    <property type="evidence" value="ECO:0007669"/>
    <property type="project" value="TreeGrafter"/>
</dbReference>
<evidence type="ECO:0000256" key="8">
    <source>
        <dbReference type="ARBA" id="ARBA00023054"/>
    </source>
</evidence>
<keyword evidence="8 12" id="KW-0175">Coiled coil</keyword>
<evidence type="ECO:0000313" key="16">
    <source>
        <dbReference type="Proteomes" id="UP000076154"/>
    </source>
</evidence>
<dbReference type="GO" id="GO:0003684">
    <property type="term" value="F:damaged DNA binding"/>
    <property type="evidence" value="ECO:0007669"/>
    <property type="project" value="TreeGrafter"/>
</dbReference>
<evidence type="ECO:0000256" key="12">
    <source>
        <dbReference type="SAM" id="Coils"/>
    </source>
</evidence>
<dbReference type="OrthoDB" id="10072614at2759"/>
<protein>
    <submittedName>
        <fullName evidence="15">Structural maintenance of chromosomes protein 6</fullName>
    </submittedName>
</protein>
<keyword evidence="5" id="KW-0547">Nucleotide-binding</keyword>
<dbReference type="Pfam" id="PF02463">
    <property type="entry name" value="SMC_N"/>
    <property type="match status" value="1"/>
</dbReference>
<comment type="caution">
    <text evidence="15">The sequence shown here is derived from an EMBL/GenBank/DDBJ whole genome shotgun (WGS) entry which is preliminary data.</text>
</comment>
<keyword evidence="4" id="KW-0158">Chromosome</keyword>